<keyword evidence="3" id="KW-1185">Reference proteome</keyword>
<dbReference type="AlphaFoldDB" id="A0A9N7YEX6"/>
<proteinExistence type="predicted"/>
<evidence type="ECO:0000313" key="3">
    <source>
        <dbReference type="Proteomes" id="UP001153269"/>
    </source>
</evidence>
<feature type="region of interest" description="Disordered" evidence="1">
    <location>
        <begin position="40"/>
        <end position="64"/>
    </location>
</feature>
<organism evidence="2 3">
    <name type="scientific">Pleuronectes platessa</name>
    <name type="common">European plaice</name>
    <dbReference type="NCBI Taxonomy" id="8262"/>
    <lineage>
        <taxon>Eukaryota</taxon>
        <taxon>Metazoa</taxon>
        <taxon>Chordata</taxon>
        <taxon>Craniata</taxon>
        <taxon>Vertebrata</taxon>
        <taxon>Euteleostomi</taxon>
        <taxon>Actinopterygii</taxon>
        <taxon>Neopterygii</taxon>
        <taxon>Teleostei</taxon>
        <taxon>Neoteleostei</taxon>
        <taxon>Acanthomorphata</taxon>
        <taxon>Carangaria</taxon>
        <taxon>Pleuronectiformes</taxon>
        <taxon>Pleuronectoidei</taxon>
        <taxon>Pleuronectidae</taxon>
        <taxon>Pleuronectes</taxon>
    </lineage>
</organism>
<dbReference type="Proteomes" id="UP001153269">
    <property type="component" value="Unassembled WGS sequence"/>
</dbReference>
<sequence>IRSRRLAVATHALVAGGPQSDGESFSGDFFQARRISVTPTVSPIRSGKPGRRRESQSPVLYEPGGRGNAANYLGALRASGNGQGCCLMLGRPGADEAPRSWAAVPRVVRSEGSAETWGIG</sequence>
<feature type="non-terminal residue" evidence="2">
    <location>
        <position position="1"/>
    </location>
</feature>
<evidence type="ECO:0000313" key="2">
    <source>
        <dbReference type="EMBL" id="CAB1423947.1"/>
    </source>
</evidence>
<dbReference type="EMBL" id="CADEAL010000694">
    <property type="protein sequence ID" value="CAB1423947.1"/>
    <property type="molecule type" value="Genomic_DNA"/>
</dbReference>
<comment type="caution">
    <text evidence="2">The sequence shown here is derived from an EMBL/GenBank/DDBJ whole genome shotgun (WGS) entry which is preliminary data.</text>
</comment>
<accession>A0A9N7YEX6</accession>
<evidence type="ECO:0000256" key="1">
    <source>
        <dbReference type="SAM" id="MobiDB-lite"/>
    </source>
</evidence>
<reference evidence="2" key="1">
    <citation type="submission" date="2020-03" db="EMBL/GenBank/DDBJ databases">
        <authorList>
            <person name="Weist P."/>
        </authorList>
    </citation>
    <scope>NUCLEOTIDE SEQUENCE</scope>
</reference>
<name>A0A9N7YEX6_PLEPL</name>
<gene>
    <name evidence="2" type="ORF">PLEPLA_LOCUS11868</name>
</gene>
<protein>
    <submittedName>
        <fullName evidence="2">Uncharacterized protein</fullName>
    </submittedName>
</protein>